<comment type="caution">
    <text evidence="2">The sequence shown here is derived from an EMBL/GenBank/DDBJ whole genome shotgun (WGS) entry which is preliminary data.</text>
</comment>
<dbReference type="EMBL" id="LZIT01000075">
    <property type="protein sequence ID" value="OBG42607.1"/>
    <property type="molecule type" value="Genomic_DNA"/>
</dbReference>
<reference evidence="2 3" key="1">
    <citation type="submission" date="2016-06" db="EMBL/GenBank/DDBJ databases">
        <authorList>
            <person name="Sutton G."/>
            <person name="Brinkac L."/>
            <person name="Sanka R."/>
            <person name="Adams M."/>
            <person name="Lau E."/>
            <person name="Sam S."/>
            <person name="Sreng N."/>
            <person name="Him V."/>
            <person name="Kerleguer A."/>
            <person name="Cheng S."/>
        </authorList>
    </citation>
    <scope>NUCLEOTIDE SEQUENCE [LARGE SCALE GENOMIC DNA]</scope>
    <source>
        <strain evidence="2 3">E2978</strain>
    </source>
</reference>
<accession>A0ABD6P6U0</accession>
<dbReference type="Pfam" id="PF16116">
    <property type="entry name" value="DUF4832"/>
    <property type="match status" value="1"/>
</dbReference>
<sequence length="517" mass="56787">MLVVASVWLILRGVYKTNASSPVAVRSWRTFSTVVIPFSAPDVVNPKRGQYQDIDIPLFPRPDTGDYPLWPGTYDVGNRFLWSQIQPTSADAYDFTPIDKAIAAAHARNQRFHFRIMAFASVGYGGSTVMGVPEWLHATPGATTDHHYEGKTYVVPNWNAESYLAPLEHLIAALGARYNHDERVEWFEFSGYGDWSENHIWFIADTLGAPGPAPEQSVAQLGYYSQYSAQSITKASITRIVNATLAAFPDTRIIAAGDNPEITRQLMAASPRRPAGLRGDCLGVYPPHDWVTMPDSWYVQHQDPVVATVLNRWRTAPVVTEWCADQPDGAPAYFQKALKDTVNYHVSLVGSNVMAPTPDTYDVWARTNKYAGYRYAITSTAVPAAAKPGPALPITVRWTNFGTAPTYDDWQVVYELRDSNNTVVKTVKSGLAIGNIAAEQNYTNTAQNPASATAEDRISLPTSGLAAGDYGLMAKVVWNEHKPNGTNLVNYPPMALAQAGRDQGGNYPIASIQLTAR</sequence>
<name>A0ABD6P6U0_9MYCO</name>
<proteinExistence type="predicted"/>
<protein>
    <recommendedName>
        <fullName evidence="1">DUF4832 domain-containing protein</fullName>
    </recommendedName>
</protein>
<dbReference type="InterPro" id="IPR017853">
    <property type="entry name" value="GH"/>
</dbReference>
<evidence type="ECO:0000259" key="1">
    <source>
        <dbReference type="Pfam" id="PF16116"/>
    </source>
</evidence>
<dbReference type="SUPFAM" id="SSF51445">
    <property type="entry name" value="(Trans)glycosidases"/>
    <property type="match status" value="1"/>
</dbReference>
<feature type="domain" description="DUF4832" evidence="1">
    <location>
        <begin position="324"/>
        <end position="473"/>
    </location>
</feature>
<dbReference type="Proteomes" id="UP000092086">
    <property type="component" value="Unassembled WGS sequence"/>
</dbReference>
<organism evidence="2 3">
    <name type="scientific">Mycobacterium alsense</name>
    <dbReference type="NCBI Taxonomy" id="324058"/>
    <lineage>
        <taxon>Bacteria</taxon>
        <taxon>Bacillati</taxon>
        <taxon>Actinomycetota</taxon>
        <taxon>Actinomycetes</taxon>
        <taxon>Mycobacteriales</taxon>
        <taxon>Mycobacteriaceae</taxon>
        <taxon>Mycobacterium</taxon>
    </lineage>
</organism>
<evidence type="ECO:0000313" key="2">
    <source>
        <dbReference type="EMBL" id="OBG42607.1"/>
    </source>
</evidence>
<gene>
    <name evidence="2" type="ORF">A5672_11435</name>
</gene>
<dbReference type="AlphaFoldDB" id="A0ABD6P6U0"/>
<dbReference type="InterPro" id="IPR032267">
    <property type="entry name" value="DUF4832"/>
</dbReference>
<evidence type="ECO:0000313" key="3">
    <source>
        <dbReference type="Proteomes" id="UP000092086"/>
    </source>
</evidence>